<reference evidence="2 3" key="1">
    <citation type="submission" date="2016-01" db="EMBL/GenBank/DDBJ databases">
        <title>The new phylogeny of the genus Mycobacterium.</title>
        <authorList>
            <person name="Tarcisio F."/>
            <person name="Conor M."/>
            <person name="Antonella G."/>
            <person name="Elisabetta G."/>
            <person name="Giulia F.S."/>
            <person name="Sara T."/>
            <person name="Anna F."/>
            <person name="Clotilde B."/>
            <person name="Roberto B."/>
            <person name="Veronica D.S."/>
            <person name="Fabio R."/>
            <person name="Monica P."/>
            <person name="Olivier J."/>
            <person name="Enrico T."/>
            <person name="Nicola S."/>
        </authorList>
    </citation>
    <scope>NUCLEOTIDE SEQUENCE [LARGE SCALE GENOMIC DNA]</scope>
    <source>
        <strain evidence="2 3">ATCC 700010</strain>
    </source>
</reference>
<gene>
    <name evidence="2" type="ORF">AWC31_31500</name>
</gene>
<evidence type="ECO:0000313" key="2">
    <source>
        <dbReference type="EMBL" id="ORX12500.1"/>
    </source>
</evidence>
<comment type="caution">
    <text evidence="2">The sequence shown here is derived from an EMBL/GenBank/DDBJ whole genome shotgun (WGS) entry which is preliminary data.</text>
</comment>
<dbReference type="OrthoDB" id="9784302at2"/>
<sequence>MLWVTSSRIHLDRVASPWLIRRFVDREATFEFLDPDTAVPPNATPFALSGAKLGPHDEEGSTFRNILNAYAISAPELHRMAGVIEAGIAFAQGKNYPSLDGELLHLAVSLAAFSEAMTILRPDDHENLRDSVIYYDTLYQTLWAEYGPAPAVPSDDLVSRILTYRQAADWAEVLPRWDGAGPAPTAHPVASPAEGAR</sequence>
<dbReference type="AlphaFoldDB" id="A0A1X2F237"/>
<dbReference type="RefSeq" id="WP_085146194.1">
    <property type="nucleotide sequence ID" value="NZ_JACKUA010000030.1"/>
</dbReference>
<protein>
    <recommendedName>
        <fullName evidence="1">ChrB C-terminal domain-containing protein</fullName>
    </recommendedName>
</protein>
<name>A0A1X2F237_9MYCO</name>
<dbReference type="EMBL" id="LQQA01000029">
    <property type="protein sequence ID" value="ORX12500.1"/>
    <property type="molecule type" value="Genomic_DNA"/>
</dbReference>
<evidence type="ECO:0000313" key="3">
    <source>
        <dbReference type="Proteomes" id="UP000193964"/>
    </source>
</evidence>
<feature type="domain" description="ChrB C-terminal" evidence="1">
    <location>
        <begin position="3"/>
        <end position="141"/>
    </location>
</feature>
<organism evidence="2 3">
    <name type="scientific">Mycolicibacterium wolinskyi</name>
    <dbReference type="NCBI Taxonomy" id="59750"/>
    <lineage>
        <taxon>Bacteria</taxon>
        <taxon>Bacillati</taxon>
        <taxon>Actinomycetota</taxon>
        <taxon>Actinomycetes</taxon>
        <taxon>Mycobacteriales</taxon>
        <taxon>Mycobacteriaceae</taxon>
        <taxon>Mycolicibacterium</taxon>
    </lineage>
</organism>
<proteinExistence type="predicted"/>
<dbReference type="InterPro" id="IPR018634">
    <property type="entry name" value="ChrB_C"/>
</dbReference>
<accession>A0A1X2F237</accession>
<dbReference type="Pfam" id="PF09828">
    <property type="entry name" value="ChrB_C"/>
    <property type="match status" value="1"/>
</dbReference>
<dbReference type="Proteomes" id="UP000193964">
    <property type="component" value="Unassembled WGS sequence"/>
</dbReference>
<evidence type="ECO:0000259" key="1">
    <source>
        <dbReference type="Pfam" id="PF09828"/>
    </source>
</evidence>